<dbReference type="RefSeq" id="WP_181740245.1">
    <property type="nucleotide sequence ID" value="NZ_JACEOL010000031.1"/>
</dbReference>
<evidence type="ECO:0000313" key="4">
    <source>
        <dbReference type="Proteomes" id="UP000538292"/>
    </source>
</evidence>
<keyword evidence="4" id="KW-1185">Reference proteome</keyword>
<keyword evidence="1" id="KW-1133">Transmembrane helix</keyword>
<sequence length="261" mass="29975">MRGFICLLVCSVVLLPVGAGHADENLMQEKETWSGLANKVAEYINEQNYIAARNELAVLSKKFANSNLVEQKLTVPAIHTLSAMILDVERNLNQVRPNPSRIKLSALRMQIAFDAVSHSHQPLWHQYYGQLKQDTDLLMEAVHAKDEAGYEKKLILLYEHYLLIRPALIVSKSQMMVEELDSLMTVVRKEKDWSDRERGLKQWESLMHPLFYGSEKDVLAAVHKWNEGVVMQMFFLVLGMIASVLVYVGWRKYPRKKPVPN</sequence>
<dbReference type="InterPro" id="IPR014231">
    <property type="entry name" value="Spore_YpjB"/>
</dbReference>
<organism evidence="3 4">
    <name type="scientific">Thermoactinomyces mirandus</name>
    <dbReference type="NCBI Taxonomy" id="2756294"/>
    <lineage>
        <taxon>Bacteria</taxon>
        <taxon>Bacillati</taxon>
        <taxon>Bacillota</taxon>
        <taxon>Bacilli</taxon>
        <taxon>Bacillales</taxon>
        <taxon>Thermoactinomycetaceae</taxon>
        <taxon>Thermoactinomyces</taxon>
    </lineage>
</organism>
<keyword evidence="1" id="KW-0812">Transmembrane</keyword>
<accession>A0A7W2AR34</accession>
<keyword evidence="2" id="KW-0732">Signal</keyword>
<dbReference type="Pfam" id="PF09577">
    <property type="entry name" value="Spore_YpjB"/>
    <property type="match status" value="1"/>
</dbReference>
<dbReference type="AlphaFoldDB" id="A0A7W2AR34"/>
<evidence type="ECO:0000256" key="2">
    <source>
        <dbReference type="SAM" id="SignalP"/>
    </source>
</evidence>
<name>A0A7W2AR34_9BACL</name>
<gene>
    <name evidence="3" type="ORF">H2C83_09635</name>
</gene>
<evidence type="ECO:0008006" key="5">
    <source>
        <dbReference type="Google" id="ProtNLM"/>
    </source>
</evidence>
<feature type="transmembrane region" description="Helical" evidence="1">
    <location>
        <begin position="229"/>
        <end position="250"/>
    </location>
</feature>
<dbReference type="Proteomes" id="UP000538292">
    <property type="component" value="Unassembled WGS sequence"/>
</dbReference>
<protein>
    <recommendedName>
        <fullName evidence="5">Sporulation protein YpjB</fullName>
    </recommendedName>
</protein>
<dbReference type="EMBL" id="JACEOL010000031">
    <property type="protein sequence ID" value="MBA4602569.1"/>
    <property type="molecule type" value="Genomic_DNA"/>
</dbReference>
<evidence type="ECO:0000313" key="3">
    <source>
        <dbReference type="EMBL" id="MBA4602569.1"/>
    </source>
</evidence>
<proteinExistence type="predicted"/>
<comment type="caution">
    <text evidence="3">The sequence shown here is derived from an EMBL/GenBank/DDBJ whole genome shotgun (WGS) entry which is preliminary data.</text>
</comment>
<keyword evidence="1" id="KW-0472">Membrane</keyword>
<evidence type="ECO:0000256" key="1">
    <source>
        <dbReference type="SAM" id="Phobius"/>
    </source>
</evidence>
<feature type="signal peptide" evidence="2">
    <location>
        <begin position="1"/>
        <end position="22"/>
    </location>
</feature>
<reference evidence="3 4" key="1">
    <citation type="submission" date="2020-07" db="EMBL/GenBank/DDBJ databases">
        <title>Thermoactinomyces phylogeny.</title>
        <authorList>
            <person name="Dunlap C."/>
        </authorList>
    </citation>
    <scope>NUCLEOTIDE SEQUENCE [LARGE SCALE GENOMIC DNA]</scope>
    <source>
        <strain evidence="3 4">AMNI-1</strain>
    </source>
</reference>
<feature type="chain" id="PRO_5031198559" description="Sporulation protein YpjB" evidence="2">
    <location>
        <begin position="23"/>
        <end position="261"/>
    </location>
</feature>